<protein>
    <submittedName>
        <fullName evidence="2">40-residue YVTN family beta-propeller repeat-containing protein</fullName>
    </submittedName>
</protein>
<proteinExistence type="predicted"/>
<organism evidence="2 3">
    <name type="scientific">Bacteroides stercorirosoris</name>
    <dbReference type="NCBI Taxonomy" id="871324"/>
    <lineage>
        <taxon>Bacteria</taxon>
        <taxon>Pseudomonadati</taxon>
        <taxon>Bacteroidota</taxon>
        <taxon>Bacteroidia</taxon>
        <taxon>Bacteroidales</taxon>
        <taxon>Bacteroidaceae</taxon>
        <taxon>Bacteroides</taxon>
    </lineage>
</organism>
<dbReference type="EMBL" id="FQZN01000026">
    <property type="protein sequence ID" value="SHJ40469.1"/>
    <property type="molecule type" value="Genomic_DNA"/>
</dbReference>
<evidence type="ECO:0000313" key="3">
    <source>
        <dbReference type="Proteomes" id="UP000184192"/>
    </source>
</evidence>
<keyword evidence="1" id="KW-0732">Signal</keyword>
<sequence length="369" mass="40991">MKVRSLLWSALCMLALSVTFSSCSDDDDDPWDDNGSTVELPQRRAFILNEGMSKANNAGIAFYAPNKDAKDSQNNFISNIYLKQNNKNLGDTGQDIIEHEDKIYVILSGSKVLLRLNAAGVEEARLSFTEEDGDPRYMEAEDNKIYVTLYSGKVARIDANTLKIEAYVTVGKNPEQIVEENGKLYVANSGWGEGTTVSVIDIATFTKDKEIEVALNPNLLLEANDEVYLISWGISWTTPAVPYAFQRIKSDGTVENISVATHFAEHDDIIYLANSTVTDWETYAGTNSFFSYNTKTHALNNATFMKDMPQELGTTAIRGISIDDKTGDIYIYTYGTGVTNGDVYRFKNNGTFIEKFDCGGIFPSKIVFL</sequence>
<feature type="chain" id="PRO_5009918593" evidence="1">
    <location>
        <begin position="25"/>
        <end position="369"/>
    </location>
</feature>
<feature type="signal peptide" evidence="1">
    <location>
        <begin position="1"/>
        <end position="24"/>
    </location>
</feature>
<dbReference type="InterPro" id="IPR015943">
    <property type="entry name" value="WD40/YVTN_repeat-like_dom_sf"/>
</dbReference>
<dbReference type="InterPro" id="IPR051200">
    <property type="entry name" value="Host-pathogen_enzymatic-act"/>
</dbReference>
<dbReference type="RefSeq" id="WP_025832121.1">
    <property type="nucleotide sequence ID" value="NZ_FQZN01000026.1"/>
</dbReference>
<accession>A0A1M6J1G1</accession>
<reference evidence="3" key="1">
    <citation type="submission" date="2016-11" db="EMBL/GenBank/DDBJ databases">
        <authorList>
            <person name="Varghese N."/>
            <person name="Submissions S."/>
        </authorList>
    </citation>
    <scope>NUCLEOTIDE SEQUENCE [LARGE SCALE GENOMIC DNA]</scope>
    <source>
        <strain evidence="3">DSM 26884</strain>
    </source>
</reference>
<dbReference type="Proteomes" id="UP000184192">
    <property type="component" value="Unassembled WGS sequence"/>
</dbReference>
<dbReference type="PANTHER" id="PTHR47197:SF3">
    <property type="entry name" value="DIHYDRO-HEME D1 DEHYDROGENASE"/>
    <property type="match status" value="1"/>
</dbReference>
<dbReference type="SUPFAM" id="SSF101898">
    <property type="entry name" value="NHL repeat"/>
    <property type="match status" value="1"/>
</dbReference>
<dbReference type="PANTHER" id="PTHR47197">
    <property type="entry name" value="PROTEIN NIRF"/>
    <property type="match status" value="1"/>
</dbReference>
<name>A0A1M6J1G1_9BACE</name>
<evidence type="ECO:0000256" key="1">
    <source>
        <dbReference type="SAM" id="SignalP"/>
    </source>
</evidence>
<keyword evidence="3" id="KW-1185">Reference proteome</keyword>
<dbReference type="PROSITE" id="PS51257">
    <property type="entry name" value="PROKAR_LIPOPROTEIN"/>
    <property type="match status" value="1"/>
</dbReference>
<dbReference type="AlphaFoldDB" id="A0A1M6J1G1"/>
<dbReference type="eggNOG" id="COG3391">
    <property type="taxonomic scope" value="Bacteria"/>
</dbReference>
<dbReference type="Gene3D" id="2.130.10.10">
    <property type="entry name" value="YVTN repeat-like/Quinoprotein amine dehydrogenase"/>
    <property type="match status" value="1"/>
</dbReference>
<dbReference type="GeneID" id="92713736"/>
<gene>
    <name evidence="2" type="ORF">SAMN05444350_12621</name>
</gene>
<evidence type="ECO:0000313" key="2">
    <source>
        <dbReference type="EMBL" id="SHJ40469.1"/>
    </source>
</evidence>